<evidence type="ECO:0000313" key="1">
    <source>
        <dbReference type="EMBL" id="KAI0084578.1"/>
    </source>
</evidence>
<keyword evidence="1" id="KW-0378">Hydrolase</keyword>
<protein>
    <submittedName>
        <fullName evidence="1">Glycosyl hydrolase family 61-domain-containing protein</fullName>
    </submittedName>
</protein>
<sequence>MKSFTTIAVSALALLPYVSAHGFVNKLVVDGKSYTGNVPAQKTNPSVIRQINSIDPVKGANNQDINCGHSAQKASLVADVQPGSTLEFFWLAGGGQLWPHNTGPVITYMGSCGNTAANECDAGNVKWFKIDEVGRGSDGQWVQASLMSGKSISATVPKNLAPGNYLIRHEIIALHLAETVGGAEFYPSCAQVKVGGNGNGTPKSSDLVTFPGGYSDTDPGIFDRSAFDASAKYIFPGPSLVSLSAGNSASSGSGSSNSSGAAAGAVASSPSSASSAQASAPSATTTKTCKLGQKRMVKRHSFFQRSH</sequence>
<accession>A0ACB8TRG5</accession>
<organism evidence="1 2">
    <name type="scientific">Irpex rosettiformis</name>
    <dbReference type="NCBI Taxonomy" id="378272"/>
    <lineage>
        <taxon>Eukaryota</taxon>
        <taxon>Fungi</taxon>
        <taxon>Dikarya</taxon>
        <taxon>Basidiomycota</taxon>
        <taxon>Agaricomycotina</taxon>
        <taxon>Agaricomycetes</taxon>
        <taxon>Polyporales</taxon>
        <taxon>Irpicaceae</taxon>
        <taxon>Irpex</taxon>
    </lineage>
</organism>
<name>A0ACB8TRG5_9APHY</name>
<gene>
    <name evidence="1" type="ORF">BDY19DRAFT_898380</name>
</gene>
<reference evidence="1" key="1">
    <citation type="journal article" date="2021" name="Environ. Microbiol.">
        <title>Gene family expansions and transcriptome signatures uncover fungal adaptations to wood decay.</title>
        <authorList>
            <person name="Hage H."/>
            <person name="Miyauchi S."/>
            <person name="Viragh M."/>
            <person name="Drula E."/>
            <person name="Min B."/>
            <person name="Chaduli D."/>
            <person name="Navarro D."/>
            <person name="Favel A."/>
            <person name="Norest M."/>
            <person name="Lesage-Meessen L."/>
            <person name="Balint B."/>
            <person name="Merenyi Z."/>
            <person name="de Eugenio L."/>
            <person name="Morin E."/>
            <person name="Martinez A.T."/>
            <person name="Baldrian P."/>
            <person name="Stursova M."/>
            <person name="Martinez M.J."/>
            <person name="Novotny C."/>
            <person name="Magnuson J.K."/>
            <person name="Spatafora J.W."/>
            <person name="Maurice S."/>
            <person name="Pangilinan J."/>
            <person name="Andreopoulos W."/>
            <person name="LaButti K."/>
            <person name="Hundley H."/>
            <person name="Na H."/>
            <person name="Kuo A."/>
            <person name="Barry K."/>
            <person name="Lipzen A."/>
            <person name="Henrissat B."/>
            <person name="Riley R."/>
            <person name="Ahrendt S."/>
            <person name="Nagy L.G."/>
            <person name="Grigoriev I.V."/>
            <person name="Martin F."/>
            <person name="Rosso M.N."/>
        </authorList>
    </citation>
    <scope>NUCLEOTIDE SEQUENCE</scope>
    <source>
        <strain evidence="1">CBS 384.51</strain>
    </source>
</reference>
<dbReference type="EMBL" id="MU274941">
    <property type="protein sequence ID" value="KAI0084578.1"/>
    <property type="molecule type" value="Genomic_DNA"/>
</dbReference>
<evidence type="ECO:0000313" key="2">
    <source>
        <dbReference type="Proteomes" id="UP001055072"/>
    </source>
</evidence>
<proteinExistence type="predicted"/>
<keyword evidence="2" id="KW-1185">Reference proteome</keyword>
<dbReference type="Proteomes" id="UP001055072">
    <property type="component" value="Unassembled WGS sequence"/>
</dbReference>
<comment type="caution">
    <text evidence="1">The sequence shown here is derived from an EMBL/GenBank/DDBJ whole genome shotgun (WGS) entry which is preliminary data.</text>
</comment>